<organism evidence="1">
    <name type="scientific">Rhizophora mucronata</name>
    <name type="common">Asiatic mangrove</name>
    <dbReference type="NCBI Taxonomy" id="61149"/>
    <lineage>
        <taxon>Eukaryota</taxon>
        <taxon>Viridiplantae</taxon>
        <taxon>Streptophyta</taxon>
        <taxon>Embryophyta</taxon>
        <taxon>Tracheophyta</taxon>
        <taxon>Spermatophyta</taxon>
        <taxon>Magnoliopsida</taxon>
        <taxon>eudicotyledons</taxon>
        <taxon>Gunneridae</taxon>
        <taxon>Pentapetalae</taxon>
        <taxon>rosids</taxon>
        <taxon>fabids</taxon>
        <taxon>Malpighiales</taxon>
        <taxon>Rhizophoraceae</taxon>
        <taxon>Rhizophora</taxon>
    </lineage>
</organism>
<name>A0A2P2JZ57_RHIMU</name>
<dbReference type="AlphaFoldDB" id="A0A2P2JZ57"/>
<accession>A0A2P2JZ57</accession>
<sequence>MYRSPKTCAKSDVPLGNFPNETWLKQLGIGPENELCERSNMLSSFN</sequence>
<proteinExistence type="predicted"/>
<protein>
    <submittedName>
        <fullName evidence="1">Uncharacterized protein</fullName>
    </submittedName>
</protein>
<evidence type="ECO:0000313" key="1">
    <source>
        <dbReference type="EMBL" id="MBW98756.1"/>
    </source>
</evidence>
<dbReference type="EMBL" id="GGEC01018273">
    <property type="protein sequence ID" value="MBW98756.1"/>
    <property type="molecule type" value="Transcribed_RNA"/>
</dbReference>
<reference evidence="1" key="1">
    <citation type="submission" date="2018-02" db="EMBL/GenBank/DDBJ databases">
        <title>Rhizophora mucronata_Transcriptome.</title>
        <authorList>
            <person name="Meera S.P."/>
            <person name="Sreeshan A."/>
            <person name="Augustine A."/>
        </authorList>
    </citation>
    <scope>NUCLEOTIDE SEQUENCE</scope>
    <source>
        <tissue evidence="1">Leaf</tissue>
    </source>
</reference>